<reference evidence="1" key="1">
    <citation type="submission" date="2019-11" db="EMBL/GenBank/DDBJ databases">
        <title>Leishmania tarentolae CDS.</title>
        <authorList>
            <person name="Goto Y."/>
            <person name="Yamagishi J."/>
        </authorList>
    </citation>
    <scope>NUCLEOTIDE SEQUENCE [LARGE SCALE GENOMIC DNA]</scope>
    <source>
        <strain evidence="1">Parrot Tar II</strain>
    </source>
</reference>
<accession>A0A640KU55</accession>
<organism evidence="1 2">
    <name type="scientific">Leishmania tarentolae</name>
    <name type="common">Sauroleishmania tarentolae</name>
    <dbReference type="NCBI Taxonomy" id="5689"/>
    <lineage>
        <taxon>Eukaryota</taxon>
        <taxon>Discoba</taxon>
        <taxon>Euglenozoa</taxon>
        <taxon>Kinetoplastea</taxon>
        <taxon>Metakinetoplastina</taxon>
        <taxon>Trypanosomatida</taxon>
        <taxon>Trypanosomatidae</taxon>
        <taxon>Leishmaniinae</taxon>
        <taxon>Leishmania</taxon>
        <taxon>lizard Leishmania</taxon>
    </lineage>
</organism>
<keyword evidence="2" id="KW-1185">Reference proteome</keyword>
<proteinExistence type="predicted"/>
<dbReference type="EMBL" id="BLBS01000057">
    <property type="protein sequence ID" value="GET93062.1"/>
    <property type="molecule type" value="Genomic_DNA"/>
</dbReference>
<dbReference type="OrthoDB" id="238779at2759"/>
<name>A0A640KU55_LEITA</name>
<dbReference type="AlphaFoldDB" id="A0A640KU55"/>
<dbReference type="VEuPathDB" id="TriTrypDB:LtaPh_3600100"/>
<dbReference type="Proteomes" id="UP000419144">
    <property type="component" value="Unassembled WGS sequence"/>
</dbReference>
<sequence length="153" mass="16980">MGCNTSKTKTPAANAASNGADEFYALATTERHPVAQKLLEEWVRFVDAQARRNAGDSTAARAYETTRLKEVWANTVNHPVTHRSVDYVGKMFLEYIKEDLSHRGWGGNFDYKVAGVVTQGFLKANATIDTALSDIPEEVTWEIKIHYDSLGVS</sequence>
<evidence type="ECO:0000313" key="2">
    <source>
        <dbReference type="Proteomes" id="UP000419144"/>
    </source>
</evidence>
<comment type="caution">
    <text evidence="1">The sequence shown here is derived from an EMBL/GenBank/DDBJ whole genome shotgun (WGS) entry which is preliminary data.</text>
</comment>
<protein>
    <submittedName>
        <fullName evidence="1">Uncharacterized protein</fullName>
    </submittedName>
</protein>
<evidence type="ECO:0000313" key="1">
    <source>
        <dbReference type="EMBL" id="GET93062.1"/>
    </source>
</evidence>
<gene>
    <name evidence="1" type="ORF">LtaPh_3600100</name>
</gene>